<evidence type="ECO:0000313" key="3">
    <source>
        <dbReference type="Proteomes" id="UP000231292"/>
    </source>
</evidence>
<gene>
    <name evidence="2" type="ORF">COX41_00720</name>
</gene>
<reference evidence="2 3" key="1">
    <citation type="submission" date="2017-09" db="EMBL/GenBank/DDBJ databases">
        <title>Depth-based differentiation of microbial function through sediment-hosted aquifers and enrichment of novel symbionts in the deep terrestrial subsurface.</title>
        <authorList>
            <person name="Probst A.J."/>
            <person name="Ladd B."/>
            <person name="Jarett J.K."/>
            <person name="Geller-Mcgrath D.E."/>
            <person name="Sieber C.M."/>
            <person name="Emerson J.B."/>
            <person name="Anantharaman K."/>
            <person name="Thomas B.C."/>
            <person name="Malmstrom R."/>
            <person name="Stieglmeier M."/>
            <person name="Klingl A."/>
            <person name="Woyke T."/>
            <person name="Ryan C.M."/>
            <person name="Banfield J.F."/>
        </authorList>
    </citation>
    <scope>NUCLEOTIDE SEQUENCE [LARGE SCALE GENOMIC DNA]</scope>
    <source>
        <strain evidence="2">CG23_combo_of_CG06-09_8_20_14_all_41_10</strain>
    </source>
</reference>
<organism evidence="2 3">
    <name type="scientific">Candidatus Sherwoodlollariibacterium unditelluris</name>
    <dbReference type="NCBI Taxonomy" id="1974757"/>
    <lineage>
        <taxon>Bacteria</taxon>
        <taxon>Pseudomonadati</taxon>
        <taxon>Candidatus Omnitrophota</taxon>
        <taxon>Candidatus Sherwoodlollariibacterium</taxon>
    </lineage>
</organism>
<dbReference type="InterPro" id="IPR009875">
    <property type="entry name" value="PilZ_domain"/>
</dbReference>
<comment type="caution">
    <text evidence="2">The sequence shown here is derived from an EMBL/GenBank/DDBJ whole genome shotgun (WGS) entry which is preliminary data.</text>
</comment>
<dbReference type="EMBL" id="PCRK01000012">
    <property type="protein sequence ID" value="PIP19826.1"/>
    <property type="molecule type" value="Genomic_DNA"/>
</dbReference>
<proteinExistence type="predicted"/>
<protein>
    <recommendedName>
        <fullName evidence="1">PilZ domain-containing protein</fullName>
    </recommendedName>
</protein>
<dbReference type="Proteomes" id="UP000231292">
    <property type="component" value="Unassembled WGS sequence"/>
</dbReference>
<feature type="domain" description="PilZ" evidence="1">
    <location>
        <begin position="5"/>
        <end position="105"/>
    </location>
</feature>
<evidence type="ECO:0000259" key="1">
    <source>
        <dbReference type="Pfam" id="PF07238"/>
    </source>
</evidence>
<evidence type="ECO:0000313" key="2">
    <source>
        <dbReference type="EMBL" id="PIP19826.1"/>
    </source>
</evidence>
<name>A0A2G9YKR8_9BACT</name>
<dbReference type="GO" id="GO:0035438">
    <property type="term" value="F:cyclic-di-GMP binding"/>
    <property type="evidence" value="ECO:0007669"/>
    <property type="project" value="InterPro"/>
</dbReference>
<accession>A0A2G9YKR8</accession>
<dbReference type="Gene3D" id="2.40.10.220">
    <property type="entry name" value="predicted glycosyltransferase like domains"/>
    <property type="match status" value="1"/>
</dbReference>
<dbReference type="AlphaFoldDB" id="A0A2G9YKR8"/>
<dbReference type="SUPFAM" id="SSF141371">
    <property type="entry name" value="PilZ domain-like"/>
    <property type="match status" value="1"/>
</dbReference>
<sequence>MGKEEKRRFGRVNLHAPVRYQIRGVSEFDNTVSEDISVGGVAFNGFKFIPPATPLMLEINLLSKVLHPIGRVSWCQPLSHSNRNRLGVEFLELESSEKRYLSDYINMQTGQL</sequence>
<dbReference type="Pfam" id="PF07238">
    <property type="entry name" value="PilZ"/>
    <property type="match status" value="1"/>
</dbReference>